<feature type="compositionally biased region" description="Polar residues" evidence="1">
    <location>
        <begin position="734"/>
        <end position="759"/>
    </location>
</feature>
<comment type="caution">
    <text evidence="3">The sequence shown here is derived from an EMBL/GenBank/DDBJ whole genome shotgun (WGS) entry which is preliminary data.</text>
</comment>
<dbReference type="PANTHER" id="PTHR18063">
    <property type="entry name" value="NF-E2 INDUCIBLE PROTEIN"/>
    <property type="match status" value="1"/>
</dbReference>
<dbReference type="GO" id="GO:1990380">
    <property type="term" value="F:K48-linked deubiquitinase activity"/>
    <property type="evidence" value="ECO:0007669"/>
    <property type="project" value="InterPro"/>
</dbReference>
<feature type="compositionally biased region" description="Low complexity" evidence="1">
    <location>
        <begin position="379"/>
        <end position="394"/>
    </location>
</feature>
<dbReference type="AlphaFoldDB" id="A0A9N9LQ09"/>
<dbReference type="GO" id="GO:0016807">
    <property type="term" value="F:cysteine-type carboxypeptidase activity"/>
    <property type="evidence" value="ECO:0007669"/>
    <property type="project" value="TreeGrafter"/>
</dbReference>
<dbReference type="GO" id="GO:0071108">
    <property type="term" value="P:protein K48-linked deubiquitination"/>
    <property type="evidence" value="ECO:0007669"/>
    <property type="project" value="TreeGrafter"/>
</dbReference>
<feature type="compositionally biased region" description="Polar residues" evidence="1">
    <location>
        <begin position="201"/>
        <end position="231"/>
    </location>
</feature>
<sequence>MVTRKPLPPGHEAVSLPYPVTPISTEQPHPFGSQPSQEDVRASRAHLLDEDPDSWGEGQGNTTSNSGQPLLKPDNIPEALRVGPGGRLNTSSRSSLRPDPTSTNPFLRRQVQNMEGKDSSADVWGQTPQTPPIPFQAPSPIPSGQNNGKSCKFMATNLPLLTPNAAPVQELSELAVSDSSTNPWQPAIVEKPKTQPPHIPTLQTEDSGNNAWFDTPAKQASGNPSSDSSQPVLVDIDEPDSPAWDEDEPSPVIHEMPVDNRKESKQLLEDQHAWDDDEGHSAKQEHATSSRSEIQDEQSQSAEGWDIVDHGVTATGAQESGIIAADDNPPLPSYQKTQDHAPVLPARRSEEPLIQLEDQPSQQQLSSEQPQRPTIITEAPSASSVAADAPPTSAVQRQKKETYEIKKITWHDVDAEHNPRISPILVQNANGPCPLLALVNALTLSTPANVKTALVETLRSREQVSLGLLLDAVFDELMSGRRGDAAQELPDVSDLYSFLITLHTGMNVNPRFFPPAPTKSSIDPRRSMSHVHPSTREESLPGTFEETREMKLYSTFSIPLIHGWLPERDSPAYRALARSAKSYEDSQNLMFNEEVLEEKLHREGLSFEEQATLEDIATIKAFFTSNPTQLTKFGLNTITGSVAPGAVAILFRNDHFSTLYRHPQTLQLLQLVTDMGYAGHEEVVWESLIDVNGENAEFFSGDFRLVGGAPPTPSQATAHESGDNWNSVPDKRSSAIQTSSGHLQTPSSGSNLRNSNSDAPPSPNTEQEDHDLALALQLQEEEEQRHEQEQARRRRESELSQQYIEQSNQGNVPVFQGGGGGRGGGRGSVRNRGSVDGGRGRGSSGRASSAGRGTTPSTASDIRPLIPPRRNNAAPPPSTDPEGDIDAPPPSYEHAATQPAYTPGAGHPQYAPPRPGARPIRPPNTGRRTSTGTNHQSPTAGRGGPQAMGRGRRGTAGSVAPQVQSQGEVRRERDCVVM</sequence>
<dbReference type="Proteomes" id="UP000701801">
    <property type="component" value="Unassembled WGS sequence"/>
</dbReference>
<feature type="region of interest" description="Disordered" evidence="1">
    <location>
        <begin position="174"/>
        <end position="341"/>
    </location>
</feature>
<feature type="region of interest" description="Disordered" evidence="1">
    <location>
        <begin position="781"/>
        <end position="978"/>
    </location>
</feature>
<feature type="compositionally biased region" description="Polar residues" evidence="1">
    <location>
        <begin position="22"/>
        <end position="37"/>
    </location>
</feature>
<keyword evidence="4" id="KW-1185">Reference proteome</keyword>
<dbReference type="GO" id="GO:0071944">
    <property type="term" value="C:cell periphery"/>
    <property type="evidence" value="ECO:0007669"/>
    <property type="project" value="TreeGrafter"/>
</dbReference>
<dbReference type="GO" id="GO:0005829">
    <property type="term" value="C:cytosol"/>
    <property type="evidence" value="ECO:0007669"/>
    <property type="project" value="TreeGrafter"/>
</dbReference>
<feature type="compositionally biased region" description="Basic and acidic residues" evidence="1">
    <location>
        <begin position="968"/>
        <end position="978"/>
    </location>
</feature>
<feature type="compositionally biased region" description="Polar residues" evidence="1">
    <location>
        <begin position="289"/>
        <end position="302"/>
    </location>
</feature>
<feature type="compositionally biased region" description="Gly residues" evidence="1">
    <location>
        <begin position="816"/>
        <end position="827"/>
    </location>
</feature>
<feature type="compositionally biased region" description="Low complexity" evidence="1">
    <location>
        <begin position="844"/>
        <end position="853"/>
    </location>
</feature>
<evidence type="ECO:0000259" key="2">
    <source>
        <dbReference type="Pfam" id="PF04424"/>
    </source>
</evidence>
<feature type="compositionally biased region" description="Basic and acidic residues" evidence="1">
    <location>
        <begin position="783"/>
        <end position="798"/>
    </location>
</feature>
<feature type="domain" description="MINDY deubiquitinase" evidence="2">
    <location>
        <begin position="401"/>
        <end position="703"/>
    </location>
</feature>
<dbReference type="PANTHER" id="PTHR18063:SF6">
    <property type="entry name" value="UBIQUITIN CARBOXYL-TERMINAL HYDROLASE"/>
    <property type="match status" value="1"/>
</dbReference>
<reference evidence="3" key="1">
    <citation type="submission" date="2021-07" db="EMBL/GenBank/DDBJ databases">
        <authorList>
            <person name="Durling M."/>
        </authorList>
    </citation>
    <scope>NUCLEOTIDE SEQUENCE</scope>
</reference>
<name>A0A9N9LQ09_9HELO</name>
<evidence type="ECO:0000313" key="4">
    <source>
        <dbReference type="Proteomes" id="UP000701801"/>
    </source>
</evidence>
<dbReference type="OrthoDB" id="10261212at2759"/>
<feature type="compositionally biased region" description="Polar residues" evidence="1">
    <location>
        <begin position="88"/>
        <end position="113"/>
    </location>
</feature>
<gene>
    <name evidence="3" type="ORF">HYALB_00010198</name>
</gene>
<feature type="region of interest" description="Disordered" evidence="1">
    <location>
        <begin position="1"/>
        <end position="150"/>
    </location>
</feature>
<proteinExistence type="predicted"/>
<feature type="region of interest" description="Disordered" evidence="1">
    <location>
        <begin position="514"/>
        <end position="541"/>
    </location>
</feature>
<organism evidence="3 4">
    <name type="scientific">Hymenoscyphus albidus</name>
    <dbReference type="NCBI Taxonomy" id="595503"/>
    <lineage>
        <taxon>Eukaryota</taxon>
        <taxon>Fungi</taxon>
        <taxon>Dikarya</taxon>
        <taxon>Ascomycota</taxon>
        <taxon>Pezizomycotina</taxon>
        <taxon>Leotiomycetes</taxon>
        <taxon>Helotiales</taxon>
        <taxon>Helotiaceae</taxon>
        <taxon>Hymenoscyphus</taxon>
    </lineage>
</organism>
<feature type="compositionally biased region" description="Pro residues" evidence="1">
    <location>
        <begin position="910"/>
        <end position="922"/>
    </location>
</feature>
<feature type="compositionally biased region" description="Basic and acidic residues" evidence="1">
    <location>
        <begin position="256"/>
        <end position="288"/>
    </location>
</feature>
<dbReference type="Pfam" id="PF04424">
    <property type="entry name" value="MINDY_DUB"/>
    <property type="match status" value="1"/>
</dbReference>
<feature type="region of interest" description="Disordered" evidence="1">
    <location>
        <begin position="704"/>
        <end position="769"/>
    </location>
</feature>
<feature type="compositionally biased region" description="Polar residues" evidence="1">
    <location>
        <begin position="926"/>
        <end position="939"/>
    </location>
</feature>
<evidence type="ECO:0000256" key="1">
    <source>
        <dbReference type="SAM" id="MobiDB-lite"/>
    </source>
</evidence>
<feature type="compositionally biased region" description="Basic and acidic residues" evidence="1">
    <location>
        <begin position="38"/>
        <end position="49"/>
    </location>
</feature>
<feature type="region of interest" description="Disordered" evidence="1">
    <location>
        <begin position="379"/>
        <end position="400"/>
    </location>
</feature>
<evidence type="ECO:0000313" key="3">
    <source>
        <dbReference type="EMBL" id="CAG8976556.1"/>
    </source>
</evidence>
<protein>
    <recommendedName>
        <fullName evidence="2">MINDY deubiquitinase domain-containing protein</fullName>
    </recommendedName>
</protein>
<dbReference type="EMBL" id="CAJVRM010000182">
    <property type="protein sequence ID" value="CAG8976556.1"/>
    <property type="molecule type" value="Genomic_DNA"/>
</dbReference>
<feature type="compositionally biased region" description="Acidic residues" evidence="1">
    <location>
        <begin position="235"/>
        <end position="249"/>
    </location>
</feature>
<dbReference type="InterPro" id="IPR007518">
    <property type="entry name" value="MINDY"/>
</dbReference>
<dbReference type="InterPro" id="IPR033979">
    <property type="entry name" value="MINDY_domain"/>
</dbReference>
<feature type="compositionally biased region" description="Polar residues" evidence="1">
    <location>
        <begin position="714"/>
        <end position="727"/>
    </location>
</feature>
<dbReference type="GO" id="GO:0004843">
    <property type="term" value="F:cysteine-type deubiquitinase activity"/>
    <property type="evidence" value="ECO:0007669"/>
    <property type="project" value="InterPro"/>
</dbReference>
<feature type="compositionally biased region" description="Pro residues" evidence="1">
    <location>
        <begin position="129"/>
        <end position="141"/>
    </location>
</feature>
<accession>A0A9N9LQ09</accession>